<comment type="caution">
    <text evidence="1">The sequence shown here is derived from an EMBL/GenBank/DDBJ whole genome shotgun (WGS) entry which is preliminary data.</text>
</comment>
<accession>A0ABY1K085</accession>
<name>A0ABY1K085_9BACL</name>
<protein>
    <submittedName>
        <fullName evidence="1">YolD-like protein</fullName>
    </submittedName>
</protein>
<dbReference type="Pfam" id="PF08863">
    <property type="entry name" value="YolD"/>
    <property type="match status" value="1"/>
</dbReference>
<dbReference type="Proteomes" id="UP000186666">
    <property type="component" value="Unassembled WGS sequence"/>
</dbReference>
<dbReference type="InterPro" id="IPR014962">
    <property type="entry name" value="YolD"/>
</dbReference>
<sequence length="110" mass="12790">MSKKLQGNGVYESSRFIIPQHREAAFRQAEEINRRVKPNLDEQQWEIVEHALSESIREHVPITIHVFGSFENREVTGMVTRVDTYGKQVKLSFGDDSEWIKYEDIIAAEV</sequence>
<gene>
    <name evidence="1" type="ORF">SAMN05421578_106269</name>
</gene>
<evidence type="ECO:0000313" key="2">
    <source>
        <dbReference type="Proteomes" id="UP000186666"/>
    </source>
</evidence>
<reference evidence="1 2" key="1">
    <citation type="submission" date="2017-01" db="EMBL/GenBank/DDBJ databases">
        <authorList>
            <person name="Varghese N."/>
            <person name="Submissions S."/>
        </authorList>
    </citation>
    <scope>NUCLEOTIDE SEQUENCE [LARGE SCALE GENOMIC DNA]</scope>
    <source>
        <strain evidence="1 2">ATCC 23464</strain>
    </source>
</reference>
<evidence type="ECO:0000313" key="1">
    <source>
        <dbReference type="EMBL" id="SIR07165.1"/>
    </source>
</evidence>
<organism evidence="1 2">
    <name type="scientific">Paenibacillus macquariensis</name>
    <dbReference type="NCBI Taxonomy" id="948756"/>
    <lineage>
        <taxon>Bacteria</taxon>
        <taxon>Bacillati</taxon>
        <taxon>Bacillota</taxon>
        <taxon>Bacilli</taxon>
        <taxon>Bacillales</taxon>
        <taxon>Paenibacillaceae</taxon>
        <taxon>Paenibacillus</taxon>
    </lineage>
</organism>
<keyword evidence="2" id="KW-1185">Reference proteome</keyword>
<dbReference type="RefSeq" id="WP_068580488.1">
    <property type="nucleotide sequence ID" value="NZ_FTNK01000006.1"/>
</dbReference>
<proteinExistence type="predicted"/>
<dbReference type="EMBL" id="FTNK01000006">
    <property type="protein sequence ID" value="SIR07165.1"/>
    <property type="molecule type" value="Genomic_DNA"/>
</dbReference>